<dbReference type="FunFam" id="4.10.49.10:FF:000001">
    <property type="entry name" value="Cytochrome c oxidase subunit 7C"/>
    <property type="match status" value="1"/>
</dbReference>
<dbReference type="PANTHER" id="PTHR13313">
    <property type="entry name" value="CYTOCHROME C OXIDASE SUBUNIT VIIC"/>
    <property type="match status" value="1"/>
</dbReference>
<dbReference type="GO" id="GO:0045277">
    <property type="term" value="C:respiratory chain complex IV"/>
    <property type="evidence" value="ECO:0007669"/>
    <property type="project" value="InterPro"/>
</dbReference>
<reference evidence="13 14" key="1">
    <citation type="submission" date="2024-05" db="EMBL/GenBank/DDBJ databases">
        <authorList>
            <person name="Wallberg A."/>
        </authorList>
    </citation>
    <scope>NUCLEOTIDE SEQUENCE [LARGE SCALE GENOMIC DNA]</scope>
</reference>
<evidence type="ECO:0000256" key="12">
    <source>
        <dbReference type="SAM" id="Phobius"/>
    </source>
</evidence>
<keyword evidence="8 12" id="KW-1133">Transmembrane helix</keyword>
<dbReference type="Gene3D" id="4.10.49.10">
    <property type="entry name" value="Cytochrome c oxidase subunit VIIc"/>
    <property type="match status" value="1"/>
</dbReference>
<comment type="subcellular location">
    <subcellularLocation>
        <location evidence="1">Mitochondrion inner membrane</location>
        <topology evidence="1">Single-pass membrane protein</topology>
    </subcellularLocation>
</comment>
<evidence type="ECO:0000256" key="8">
    <source>
        <dbReference type="ARBA" id="ARBA00022989"/>
    </source>
</evidence>
<evidence type="ECO:0000256" key="9">
    <source>
        <dbReference type="ARBA" id="ARBA00023128"/>
    </source>
</evidence>
<proteinExistence type="inferred from homology"/>
<keyword evidence="6" id="KW-0999">Mitochondrion inner membrane</keyword>
<comment type="pathway">
    <text evidence="2">Energy metabolism; oxidative phosphorylation.</text>
</comment>
<evidence type="ECO:0000256" key="2">
    <source>
        <dbReference type="ARBA" id="ARBA00004673"/>
    </source>
</evidence>
<dbReference type="SUPFAM" id="SSF81427">
    <property type="entry name" value="Mitochondrial cytochrome c oxidase subunit VIIc (aka VIIIa)"/>
    <property type="match status" value="1"/>
</dbReference>
<comment type="similarity">
    <text evidence="3">Belongs to the cytochrome c oxidase VIIc family.</text>
</comment>
<keyword evidence="9" id="KW-0496">Mitochondrion</keyword>
<evidence type="ECO:0000256" key="1">
    <source>
        <dbReference type="ARBA" id="ARBA00004434"/>
    </source>
</evidence>
<keyword evidence="10 12" id="KW-0472">Membrane</keyword>
<organism evidence="13 14">
    <name type="scientific">Meganyctiphanes norvegica</name>
    <name type="common">Northern krill</name>
    <name type="synonym">Thysanopoda norvegica</name>
    <dbReference type="NCBI Taxonomy" id="48144"/>
    <lineage>
        <taxon>Eukaryota</taxon>
        <taxon>Metazoa</taxon>
        <taxon>Ecdysozoa</taxon>
        <taxon>Arthropoda</taxon>
        <taxon>Crustacea</taxon>
        <taxon>Multicrustacea</taxon>
        <taxon>Malacostraca</taxon>
        <taxon>Eumalacostraca</taxon>
        <taxon>Eucarida</taxon>
        <taxon>Euphausiacea</taxon>
        <taxon>Euphausiidae</taxon>
        <taxon>Meganyctiphanes</taxon>
    </lineage>
</organism>
<dbReference type="PANTHER" id="PTHR13313:SF0">
    <property type="entry name" value="CYTOCHROME C OXIDASE SUBUNIT 7C, MITOCHONDRIAL"/>
    <property type="match status" value="1"/>
</dbReference>
<evidence type="ECO:0000256" key="5">
    <source>
        <dbReference type="ARBA" id="ARBA00022692"/>
    </source>
</evidence>
<dbReference type="GO" id="GO:0005743">
    <property type="term" value="C:mitochondrial inner membrane"/>
    <property type="evidence" value="ECO:0007669"/>
    <property type="project" value="UniProtKB-SubCell"/>
</dbReference>
<evidence type="ECO:0000256" key="3">
    <source>
        <dbReference type="ARBA" id="ARBA00010514"/>
    </source>
</evidence>
<evidence type="ECO:0000256" key="11">
    <source>
        <dbReference type="ARBA" id="ARBA00031140"/>
    </source>
</evidence>
<dbReference type="Proteomes" id="UP001497623">
    <property type="component" value="Unassembled WGS sequence"/>
</dbReference>
<keyword evidence="14" id="KW-1185">Reference proteome</keyword>
<dbReference type="GO" id="GO:0006123">
    <property type="term" value="P:mitochondrial electron transport, cytochrome c to oxygen"/>
    <property type="evidence" value="ECO:0007669"/>
    <property type="project" value="InterPro"/>
</dbReference>
<sequence>MYDSLGSEPGSNNIAAVSAILCISHQVKSANITIKMLSSRLSGFSRTLMTSAVRSGGDGGVPGANLPFQIKNRYRLTILFTAFFGSGLALPFILVRHQLLKK</sequence>
<comment type="caution">
    <text evidence="13">The sequence shown here is derived from an EMBL/GenBank/DDBJ whole genome shotgun (WGS) entry which is preliminary data.</text>
</comment>
<dbReference type="AlphaFoldDB" id="A0AAV2QGN2"/>
<evidence type="ECO:0000313" key="13">
    <source>
        <dbReference type="EMBL" id="CAL4082339.1"/>
    </source>
</evidence>
<gene>
    <name evidence="13" type="ORF">MNOR_LOCUS11851</name>
</gene>
<dbReference type="CDD" id="cd00929">
    <property type="entry name" value="Cyt_c_Oxidase_VIIc"/>
    <property type="match status" value="1"/>
</dbReference>
<evidence type="ECO:0000256" key="7">
    <source>
        <dbReference type="ARBA" id="ARBA00022946"/>
    </source>
</evidence>
<keyword evidence="7" id="KW-0809">Transit peptide</keyword>
<feature type="transmembrane region" description="Helical" evidence="12">
    <location>
        <begin position="76"/>
        <end position="95"/>
    </location>
</feature>
<keyword evidence="5 12" id="KW-0812">Transmembrane</keyword>
<protein>
    <recommendedName>
        <fullName evidence="4">Cytochrome c oxidase subunit 7C, mitochondrial</fullName>
    </recommendedName>
    <alternativeName>
        <fullName evidence="11">Cytochrome c oxidase polypeptide VIIc</fullName>
    </alternativeName>
</protein>
<evidence type="ECO:0000256" key="4">
    <source>
        <dbReference type="ARBA" id="ARBA00017004"/>
    </source>
</evidence>
<name>A0AAV2QGN2_MEGNR</name>
<dbReference type="InterPro" id="IPR004202">
    <property type="entry name" value="COX7C/Cox8"/>
</dbReference>
<dbReference type="Pfam" id="PF02935">
    <property type="entry name" value="COX7C"/>
    <property type="match status" value="1"/>
</dbReference>
<dbReference type="InterPro" id="IPR036636">
    <property type="entry name" value="COX7C/Cox8_sf"/>
</dbReference>
<evidence type="ECO:0000313" key="14">
    <source>
        <dbReference type="Proteomes" id="UP001497623"/>
    </source>
</evidence>
<dbReference type="EMBL" id="CAXKWB010006316">
    <property type="protein sequence ID" value="CAL4082339.1"/>
    <property type="molecule type" value="Genomic_DNA"/>
</dbReference>
<evidence type="ECO:0000256" key="10">
    <source>
        <dbReference type="ARBA" id="ARBA00023136"/>
    </source>
</evidence>
<evidence type="ECO:0000256" key="6">
    <source>
        <dbReference type="ARBA" id="ARBA00022792"/>
    </source>
</evidence>
<accession>A0AAV2QGN2</accession>